<keyword evidence="6" id="KW-0560">Oxidoreductase</keyword>
<comment type="caution">
    <text evidence="7">The sequence shown here is derived from an EMBL/GenBank/DDBJ whole genome shotgun (WGS) entry which is preliminary data.</text>
</comment>
<organism evidence="7 8">
    <name type="scientific">Dactylonectria macrodidyma</name>
    <dbReference type="NCBI Taxonomy" id="307937"/>
    <lineage>
        <taxon>Eukaryota</taxon>
        <taxon>Fungi</taxon>
        <taxon>Dikarya</taxon>
        <taxon>Ascomycota</taxon>
        <taxon>Pezizomycotina</taxon>
        <taxon>Sordariomycetes</taxon>
        <taxon>Hypocreomycetidae</taxon>
        <taxon>Hypocreales</taxon>
        <taxon>Nectriaceae</taxon>
        <taxon>Dactylonectria</taxon>
    </lineage>
</organism>
<dbReference type="Gene3D" id="1.10.630.10">
    <property type="entry name" value="Cytochrome P450"/>
    <property type="match status" value="1"/>
</dbReference>
<dbReference type="InterPro" id="IPR001128">
    <property type="entry name" value="Cyt_P450"/>
</dbReference>
<dbReference type="PANTHER" id="PTHR24305:SF190">
    <property type="entry name" value="P450, PUTATIVE (EUROFUNG)-RELATED"/>
    <property type="match status" value="1"/>
</dbReference>
<keyword evidence="3 5" id="KW-0479">Metal-binding</keyword>
<dbReference type="OrthoDB" id="3934656at2759"/>
<dbReference type="Pfam" id="PF00067">
    <property type="entry name" value="p450"/>
    <property type="match status" value="1"/>
</dbReference>
<dbReference type="InterPro" id="IPR002401">
    <property type="entry name" value="Cyt_P450_E_grp-I"/>
</dbReference>
<dbReference type="GO" id="GO:0020037">
    <property type="term" value="F:heme binding"/>
    <property type="evidence" value="ECO:0007669"/>
    <property type="project" value="InterPro"/>
</dbReference>
<evidence type="ECO:0000256" key="6">
    <source>
        <dbReference type="RuleBase" id="RU000461"/>
    </source>
</evidence>
<evidence type="ECO:0000313" key="7">
    <source>
        <dbReference type="EMBL" id="KAH7116331.1"/>
    </source>
</evidence>
<dbReference type="EMBL" id="JAGMUV010000029">
    <property type="protein sequence ID" value="KAH7116331.1"/>
    <property type="molecule type" value="Genomic_DNA"/>
</dbReference>
<evidence type="ECO:0000256" key="2">
    <source>
        <dbReference type="ARBA" id="ARBA00022617"/>
    </source>
</evidence>
<keyword evidence="8" id="KW-1185">Reference proteome</keyword>
<evidence type="ECO:0000256" key="1">
    <source>
        <dbReference type="ARBA" id="ARBA00001971"/>
    </source>
</evidence>
<reference evidence="7" key="1">
    <citation type="journal article" date="2021" name="Nat. Commun.">
        <title>Genetic determinants of endophytism in the Arabidopsis root mycobiome.</title>
        <authorList>
            <person name="Mesny F."/>
            <person name="Miyauchi S."/>
            <person name="Thiergart T."/>
            <person name="Pickel B."/>
            <person name="Atanasova L."/>
            <person name="Karlsson M."/>
            <person name="Huettel B."/>
            <person name="Barry K.W."/>
            <person name="Haridas S."/>
            <person name="Chen C."/>
            <person name="Bauer D."/>
            <person name="Andreopoulos W."/>
            <person name="Pangilinan J."/>
            <person name="LaButti K."/>
            <person name="Riley R."/>
            <person name="Lipzen A."/>
            <person name="Clum A."/>
            <person name="Drula E."/>
            <person name="Henrissat B."/>
            <person name="Kohler A."/>
            <person name="Grigoriev I.V."/>
            <person name="Martin F.M."/>
            <person name="Hacquard S."/>
        </authorList>
    </citation>
    <scope>NUCLEOTIDE SEQUENCE</scope>
    <source>
        <strain evidence="7">MPI-CAGE-AT-0147</strain>
    </source>
</reference>
<dbReference type="Proteomes" id="UP000738349">
    <property type="component" value="Unassembled WGS sequence"/>
</dbReference>
<accession>A0A9P9DBS4</accession>
<keyword evidence="2 5" id="KW-0349">Heme</keyword>
<dbReference type="GO" id="GO:0016705">
    <property type="term" value="F:oxidoreductase activity, acting on paired donors, with incorporation or reduction of molecular oxygen"/>
    <property type="evidence" value="ECO:0007669"/>
    <property type="project" value="InterPro"/>
</dbReference>
<dbReference type="InterPro" id="IPR050121">
    <property type="entry name" value="Cytochrome_P450_monoxygenase"/>
</dbReference>
<evidence type="ECO:0000313" key="8">
    <source>
        <dbReference type="Proteomes" id="UP000738349"/>
    </source>
</evidence>
<comment type="similarity">
    <text evidence="6">Belongs to the cytochrome P450 family.</text>
</comment>
<dbReference type="PRINTS" id="PR00463">
    <property type="entry name" value="EP450I"/>
</dbReference>
<dbReference type="PRINTS" id="PR00385">
    <property type="entry name" value="P450"/>
</dbReference>
<evidence type="ECO:0000256" key="5">
    <source>
        <dbReference type="PIRSR" id="PIRSR602401-1"/>
    </source>
</evidence>
<dbReference type="SUPFAM" id="SSF48264">
    <property type="entry name" value="Cytochrome P450"/>
    <property type="match status" value="1"/>
</dbReference>
<name>A0A9P9DBS4_9HYPO</name>
<dbReference type="AlphaFoldDB" id="A0A9P9DBS4"/>
<dbReference type="GO" id="GO:0005506">
    <property type="term" value="F:iron ion binding"/>
    <property type="evidence" value="ECO:0007669"/>
    <property type="project" value="InterPro"/>
</dbReference>
<dbReference type="InterPro" id="IPR017972">
    <property type="entry name" value="Cyt_P450_CS"/>
</dbReference>
<dbReference type="CDD" id="cd11060">
    <property type="entry name" value="CYP57A1-like"/>
    <property type="match status" value="1"/>
</dbReference>
<dbReference type="InterPro" id="IPR036396">
    <property type="entry name" value="Cyt_P450_sf"/>
</dbReference>
<protein>
    <submittedName>
        <fullName evidence="7">Cytochrome P450 pisatin demethylase</fullName>
    </submittedName>
</protein>
<evidence type="ECO:0000256" key="3">
    <source>
        <dbReference type="ARBA" id="ARBA00022723"/>
    </source>
</evidence>
<gene>
    <name evidence="7" type="ORF">EDB81DRAFT_848345</name>
</gene>
<keyword evidence="4 5" id="KW-0408">Iron</keyword>
<feature type="binding site" description="axial binding residue" evidence="5">
    <location>
        <position position="399"/>
    </location>
    <ligand>
        <name>heme</name>
        <dbReference type="ChEBI" id="CHEBI:30413"/>
    </ligand>
    <ligandPart>
        <name>Fe</name>
        <dbReference type="ChEBI" id="CHEBI:18248"/>
    </ligandPart>
</feature>
<sequence>MDLTYVCWAALDVVLALRLGVIWRTCISNQRSIPGPFLARFTRLWYLNRVYQGNFHLQNIELHKKYGSVVRLAPNLYSISEPNKTYDCWKRPDLEIFTLFADRDVKRHAETRRKFQSMYSLSTLKSYEPYVDECADILKERLNEAYYAFDVISNITYSERFVYSWLHPVIYHLAQYIPGSGASARGFLMGLVRSRMEERCGHRAEKRAASVSPGCDDAKPQDFLDKISDAHERDPTNVMPCHIFMMGFGNVVAGSDTTGISLSSILFHLTKWPRTMKALRAEIQAYQTSTGKRTLAFEDCQQLAYLQAVIKESLRMHPATGLPMCRTVPKGGAEIQGVFFPEGAVVGLNCWTAHYNEELFGSAREFRPERWLDKTPHGPERMKLMESYFVVFGLGSRTCLGRHISMLEMTKLIPQLVMAFDFELDHDMAELKARNLWFVKPQNLRMKIRTRAAEKDESFNL</sequence>
<comment type="cofactor">
    <cofactor evidence="1 5">
        <name>heme</name>
        <dbReference type="ChEBI" id="CHEBI:30413"/>
    </cofactor>
</comment>
<evidence type="ECO:0000256" key="4">
    <source>
        <dbReference type="ARBA" id="ARBA00023004"/>
    </source>
</evidence>
<dbReference type="GO" id="GO:0004497">
    <property type="term" value="F:monooxygenase activity"/>
    <property type="evidence" value="ECO:0007669"/>
    <property type="project" value="UniProtKB-KW"/>
</dbReference>
<dbReference type="PANTHER" id="PTHR24305">
    <property type="entry name" value="CYTOCHROME P450"/>
    <property type="match status" value="1"/>
</dbReference>
<keyword evidence="6" id="KW-0503">Monooxygenase</keyword>
<proteinExistence type="inferred from homology"/>
<dbReference type="PROSITE" id="PS00086">
    <property type="entry name" value="CYTOCHROME_P450"/>
    <property type="match status" value="1"/>
</dbReference>